<dbReference type="OrthoDB" id="9902611at2"/>
<dbReference type="InterPro" id="IPR011990">
    <property type="entry name" value="TPR-like_helical_dom_sf"/>
</dbReference>
<name>A0A375I2L6_9ACTN</name>
<dbReference type="EMBL" id="OMOH01000009">
    <property type="protein sequence ID" value="SPF69107.1"/>
    <property type="molecule type" value="Genomic_DNA"/>
</dbReference>
<protein>
    <submittedName>
        <fullName evidence="1">Rossmann-like alpha/beta/alpha sandwich fold</fullName>
    </submittedName>
</protein>
<evidence type="ECO:0000313" key="2">
    <source>
        <dbReference type="Proteomes" id="UP000265962"/>
    </source>
</evidence>
<dbReference type="RefSeq" id="WP_119716221.1">
    <property type="nucleotide sequence ID" value="NZ_OMOH01000009.1"/>
</dbReference>
<sequence>MAENTPHRPVSGLSRHRFAPPLDAVAQADAGRLAELFITATRWGGHDVQQAVIARWEELRDGAIEWARVTGDPGLLHALACLEMDTEIADYAATDARDLERIETAIDLFTRAGDTARALDLEHMLAVELDNDPVRGGELLDRIRATGDPRALVTSISRSWIAADDLDAVRARLAELRALAVDVTSEPMTRLRMGFAILGLGPAFDSVLDLPDIVDAYLLDDEFPMLRSMQVRRRAVLAQQTGQGAQAVAVLRAEADRQRSMGETVELTRVMHRLSDQLEDLGDPVGAEQAIREAVAAAHSSGVTKYEVDALKGLALRLLNQDRAEEGAAVVDEALALLATVDGPRHLIIGEDLIEAHWALCDMGARVHYELEHADRACALARGAAQDAEQLGDPGRASVMWELVGEAIMPTDAAESDRAFERAARLAHQDQDGLRVLEMTRRRAWAIAICTGMKEAAQMQERALKIAEQLRDTLATNPELARSSGVDGEMLVLSVKIEQAKLIAASKAYENAIGWLVGLPEQAAEHGDRALALDGFWLRARLCLQLDMEQDAFTALGRCLQLAEHGGDERTRRQVLAAGRDWLAEHGRHEEAIRYWNDDQTS</sequence>
<dbReference type="SUPFAM" id="SSF48452">
    <property type="entry name" value="TPR-like"/>
    <property type="match status" value="2"/>
</dbReference>
<evidence type="ECO:0000313" key="1">
    <source>
        <dbReference type="EMBL" id="SPF69107.1"/>
    </source>
</evidence>
<organism evidence="1 2">
    <name type="scientific">Propionibacterium ruminifibrarum</name>
    <dbReference type="NCBI Taxonomy" id="1962131"/>
    <lineage>
        <taxon>Bacteria</taxon>
        <taxon>Bacillati</taxon>
        <taxon>Actinomycetota</taxon>
        <taxon>Actinomycetes</taxon>
        <taxon>Propionibacteriales</taxon>
        <taxon>Propionibacteriaceae</taxon>
        <taxon>Propionibacterium</taxon>
    </lineage>
</organism>
<reference evidence="2" key="1">
    <citation type="submission" date="2018-02" db="EMBL/GenBank/DDBJ databases">
        <authorList>
            <person name="Hornung B."/>
        </authorList>
    </citation>
    <scope>NUCLEOTIDE SEQUENCE [LARGE SCALE GENOMIC DNA]</scope>
</reference>
<gene>
    <name evidence="1" type="ORF">PROPJV5_2068</name>
</gene>
<accession>A0A375I2L6</accession>
<dbReference type="Proteomes" id="UP000265962">
    <property type="component" value="Unassembled WGS sequence"/>
</dbReference>
<proteinExistence type="predicted"/>
<dbReference type="AlphaFoldDB" id="A0A375I2L6"/>
<keyword evidence="2" id="KW-1185">Reference proteome</keyword>